<dbReference type="AlphaFoldDB" id="A0A4Q0P5G2"/>
<evidence type="ECO:0000256" key="2">
    <source>
        <dbReference type="SAM" id="SignalP"/>
    </source>
</evidence>
<dbReference type="SUPFAM" id="SSF47473">
    <property type="entry name" value="EF-hand"/>
    <property type="match status" value="1"/>
</dbReference>
<name>A0A4Q0P5G2_9FLAO</name>
<dbReference type="RefSeq" id="WP_128758220.1">
    <property type="nucleotide sequence ID" value="NZ_QOVM01000005.1"/>
</dbReference>
<feature type="region of interest" description="Disordered" evidence="1">
    <location>
        <begin position="77"/>
        <end position="97"/>
    </location>
</feature>
<evidence type="ECO:0000259" key="3">
    <source>
        <dbReference type="PROSITE" id="PS50222"/>
    </source>
</evidence>
<organism evidence="4 5">
    <name type="scientific">Leeuwenhoekiella aequorea</name>
    <dbReference type="NCBI Taxonomy" id="283736"/>
    <lineage>
        <taxon>Bacteria</taxon>
        <taxon>Pseudomonadati</taxon>
        <taxon>Bacteroidota</taxon>
        <taxon>Flavobacteriia</taxon>
        <taxon>Flavobacteriales</taxon>
        <taxon>Flavobacteriaceae</taxon>
        <taxon>Leeuwenhoekiella</taxon>
    </lineage>
</organism>
<gene>
    <name evidence="4" type="ORF">DSM00_2454</name>
</gene>
<dbReference type="InterPro" id="IPR011992">
    <property type="entry name" value="EF-hand-dom_pair"/>
</dbReference>
<feature type="region of interest" description="Disordered" evidence="1">
    <location>
        <begin position="25"/>
        <end position="57"/>
    </location>
</feature>
<protein>
    <submittedName>
        <fullName evidence="4">EF hand domain-containing protein</fullName>
    </submittedName>
</protein>
<proteinExistence type="predicted"/>
<dbReference type="PROSITE" id="PS00018">
    <property type="entry name" value="EF_HAND_1"/>
    <property type="match status" value="1"/>
</dbReference>
<feature type="signal peptide" evidence="2">
    <location>
        <begin position="1"/>
        <end position="25"/>
    </location>
</feature>
<dbReference type="Proteomes" id="UP000289238">
    <property type="component" value="Unassembled WGS sequence"/>
</dbReference>
<dbReference type="OrthoDB" id="1145220at2"/>
<dbReference type="PROSITE" id="PS50222">
    <property type="entry name" value="EF_HAND_2"/>
    <property type="match status" value="1"/>
</dbReference>
<dbReference type="EMBL" id="QOVM01000005">
    <property type="protein sequence ID" value="RXG21605.1"/>
    <property type="molecule type" value="Genomic_DNA"/>
</dbReference>
<comment type="caution">
    <text evidence="4">The sequence shown here is derived from an EMBL/GenBank/DDBJ whole genome shotgun (WGS) entry which is preliminary data.</text>
</comment>
<feature type="compositionally biased region" description="Basic and acidic residues" evidence="1">
    <location>
        <begin position="43"/>
        <end position="57"/>
    </location>
</feature>
<dbReference type="Gene3D" id="1.10.238.10">
    <property type="entry name" value="EF-hand"/>
    <property type="match status" value="1"/>
</dbReference>
<evidence type="ECO:0000256" key="1">
    <source>
        <dbReference type="SAM" id="MobiDB-lite"/>
    </source>
</evidence>
<dbReference type="Pfam" id="PF13202">
    <property type="entry name" value="EF-hand_5"/>
    <property type="match status" value="1"/>
</dbReference>
<dbReference type="GO" id="GO:0005509">
    <property type="term" value="F:calcium ion binding"/>
    <property type="evidence" value="ECO:0007669"/>
    <property type="project" value="InterPro"/>
</dbReference>
<feature type="domain" description="EF-hand" evidence="3">
    <location>
        <begin position="57"/>
        <end position="92"/>
    </location>
</feature>
<keyword evidence="5" id="KW-1185">Reference proteome</keyword>
<dbReference type="InterPro" id="IPR002048">
    <property type="entry name" value="EF_hand_dom"/>
</dbReference>
<evidence type="ECO:0000313" key="4">
    <source>
        <dbReference type="EMBL" id="RXG21605.1"/>
    </source>
</evidence>
<sequence length="97" mass="11034">MKSNNIKKAVLVILCCIGSVTLSNAQDQKRERKEPPTYAQLLKDLDKNEDGKLSKAELKGPLKEDFDKIDTDKDGFISEKEFKKAPKPKDKGQRDRK</sequence>
<accession>A0A4Q0P5G2</accession>
<dbReference type="InterPro" id="IPR018247">
    <property type="entry name" value="EF_Hand_1_Ca_BS"/>
</dbReference>
<reference evidence="4 5" key="1">
    <citation type="submission" date="2018-07" db="EMBL/GenBank/DDBJ databases">
        <title>Leeuwenhoekiella genomics.</title>
        <authorList>
            <person name="Tahon G."/>
            <person name="Willems A."/>
        </authorList>
    </citation>
    <scope>NUCLEOTIDE SEQUENCE [LARGE SCALE GENOMIC DNA]</scope>
    <source>
        <strain evidence="4 5">LMG 22550</strain>
    </source>
</reference>
<dbReference type="Pfam" id="PF00036">
    <property type="entry name" value="EF-hand_1"/>
    <property type="match status" value="1"/>
</dbReference>
<evidence type="ECO:0000313" key="5">
    <source>
        <dbReference type="Proteomes" id="UP000289238"/>
    </source>
</evidence>
<feature type="chain" id="PRO_5020672755" evidence="2">
    <location>
        <begin position="26"/>
        <end position="97"/>
    </location>
</feature>
<keyword evidence="2" id="KW-0732">Signal</keyword>